<dbReference type="SUPFAM" id="SSF55545">
    <property type="entry name" value="beta-N-acetylhexosaminidase-like domain"/>
    <property type="match status" value="1"/>
</dbReference>
<dbReference type="PRINTS" id="PR00738">
    <property type="entry name" value="GLHYDRLASE20"/>
</dbReference>
<keyword evidence="4 9" id="KW-0378">Hydrolase</keyword>
<evidence type="ECO:0000256" key="6">
    <source>
        <dbReference type="PIRSR" id="PIRSR625705-1"/>
    </source>
</evidence>
<dbReference type="PIRSF" id="PIRSF001093">
    <property type="entry name" value="B-hxosamndse_ab_euk"/>
    <property type="match status" value="1"/>
</dbReference>
<evidence type="ECO:0000256" key="5">
    <source>
        <dbReference type="ARBA" id="ARBA00023295"/>
    </source>
</evidence>
<dbReference type="PANTHER" id="PTHR22600">
    <property type="entry name" value="BETA-HEXOSAMINIDASE"/>
    <property type="match status" value="1"/>
</dbReference>
<dbReference type="AlphaFoldDB" id="A0A806KHI4"/>
<dbReference type="SUPFAM" id="SSF51445">
    <property type="entry name" value="(Trans)glycosidases"/>
    <property type="match status" value="1"/>
</dbReference>
<dbReference type="PANTHER" id="PTHR22600:SF57">
    <property type="entry name" value="BETA-N-ACETYLHEXOSAMINIDASE"/>
    <property type="match status" value="1"/>
</dbReference>
<evidence type="ECO:0000256" key="4">
    <source>
        <dbReference type="ARBA" id="ARBA00022801"/>
    </source>
</evidence>
<organism evidence="9">
    <name type="scientific">uncultured bacterium contig00101</name>
    <dbReference type="NCBI Taxonomy" id="1181568"/>
    <lineage>
        <taxon>Bacteria</taxon>
        <taxon>environmental samples</taxon>
    </lineage>
</organism>
<dbReference type="Pfam" id="PF00728">
    <property type="entry name" value="Glyco_hydro_20"/>
    <property type="match status" value="1"/>
</dbReference>
<evidence type="ECO:0000259" key="7">
    <source>
        <dbReference type="Pfam" id="PF00728"/>
    </source>
</evidence>
<dbReference type="Gene3D" id="3.30.379.10">
    <property type="entry name" value="Chitobiase/beta-hexosaminidase domain 2-like"/>
    <property type="match status" value="1"/>
</dbReference>
<evidence type="ECO:0000256" key="2">
    <source>
        <dbReference type="ARBA" id="ARBA00006285"/>
    </source>
</evidence>
<feature type="active site" description="Proton donor" evidence="6">
    <location>
        <position position="297"/>
    </location>
</feature>
<evidence type="ECO:0000256" key="1">
    <source>
        <dbReference type="ARBA" id="ARBA00001231"/>
    </source>
</evidence>
<dbReference type="InterPro" id="IPR015882">
    <property type="entry name" value="HEX_bac_N"/>
</dbReference>
<dbReference type="EC" id="3.2.1.52" evidence="3"/>
<evidence type="ECO:0000259" key="8">
    <source>
        <dbReference type="Pfam" id="PF02838"/>
    </source>
</evidence>
<feature type="domain" description="Beta-hexosaminidase bacterial type N-terminal" evidence="8">
    <location>
        <begin position="4"/>
        <end position="126"/>
    </location>
</feature>
<keyword evidence="5 9" id="KW-0326">Glycosidase</keyword>
<name>A0A806KHI4_9BACT</name>
<sequence length="503" mass="56331">MNEYSIVPQPLAIQYLPGFFRCSALPAIKTPEKSAFQGEIQVFTDQLKDAWSAAHNSGGNDGEIRLLKTETASAEEYYRLEILPEGITLAAGTGAGIYRGLQVLRQLFLSGYEAGSLSVPCGVIEDRPRFPWRGFMLDCSRYFYSVGFIKKLLDALSLHHVNVFHWHLSDDQGWRLPVESYPLLTEIGSKRREHRLWDEFSGGFYTKTEIKEVVSFAAARHIEVVPEIDLPGHASAILAAYPGLGCTGGPYRVEDRFGIFEDALCAGNDGIFPLAEAVFDTLAELFPSRYVHIGGDEVLFNRWAECPKCRKRLSELGLSEPAQLQGWFTARIAEMLKQRGKTAIGWDEILDSIGKFPLPKDTVVQSWRDEEGGNRAAALGHRVIMSPQNKGCYLDYKHIDQAEEPGRLRIGTVVQAYSLDPVTPTMDKTAASLVLGGQGNLWSEIIYAGRIAEYMIFPRICAIAEALWSEKNSRDPANFARRLKVHQRRLDKLDLLQYRGPLD</sequence>
<evidence type="ECO:0000313" key="9">
    <source>
        <dbReference type="EMBL" id="AGS52444.1"/>
    </source>
</evidence>
<evidence type="ECO:0000256" key="3">
    <source>
        <dbReference type="ARBA" id="ARBA00012663"/>
    </source>
</evidence>
<accession>A0A806KHI4</accession>
<feature type="domain" description="Glycoside hydrolase family 20 catalytic" evidence="7">
    <location>
        <begin position="130"/>
        <end position="470"/>
    </location>
</feature>
<protein>
    <recommendedName>
        <fullName evidence="3">beta-N-acetylhexosaminidase</fullName>
        <ecNumber evidence="3">3.2.1.52</ecNumber>
    </recommendedName>
</protein>
<proteinExistence type="inferred from homology"/>
<dbReference type="GO" id="GO:0016020">
    <property type="term" value="C:membrane"/>
    <property type="evidence" value="ECO:0007669"/>
    <property type="project" value="TreeGrafter"/>
</dbReference>
<comment type="similarity">
    <text evidence="2">Belongs to the glycosyl hydrolase 20 family.</text>
</comment>
<comment type="catalytic activity">
    <reaction evidence="1">
        <text>Hydrolysis of terminal non-reducing N-acetyl-D-hexosamine residues in N-acetyl-beta-D-hexosaminides.</text>
        <dbReference type="EC" id="3.2.1.52"/>
    </reaction>
</comment>
<dbReference type="EMBL" id="JQ844194">
    <property type="protein sequence ID" value="AGS52444.1"/>
    <property type="molecule type" value="Genomic_DNA"/>
</dbReference>
<dbReference type="CDD" id="cd06563">
    <property type="entry name" value="GH20_chitobiase-like"/>
    <property type="match status" value="1"/>
</dbReference>
<dbReference type="InterPro" id="IPR029018">
    <property type="entry name" value="Hex-like_dom2"/>
</dbReference>
<dbReference type="InterPro" id="IPR017853">
    <property type="entry name" value="GH"/>
</dbReference>
<dbReference type="Gene3D" id="3.20.20.80">
    <property type="entry name" value="Glycosidases"/>
    <property type="match status" value="1"/>
</dbReference>
<dbReference type="GO" id="GO:0005975">
    <property type="term" value="P:carbohydrate metabolic process"/>
    <property type="evidence" value="ECO:0007669"/>
    <property type="project" value="InterPro"/>
</dbReference>
<dbReference type="InterPro" id="IPR025705">
    <property type="entry name" value="Beta_hexosaminidase_sua/sub"/>
</dbReference>
<dbReference type="Pfam" id="PF02838">
    <property type="entry name" value="Glyco_hydro_20b"/>
    <property type="match status" value="1"/>
</dbReference>
<dbReference type="InterPro" id="IPR015883">
    <property type="entry name" value="Glyco_hydro_20_cat"/>
</dbReference>
<reference evidence="9" key="1">
    <citation type="submission" date="2012-03" db="EMBL/GenBank/DDBJ databases">
        <title>Functional metagenomics reveals considerable lignocellulase gene clusters in the gut microbiome of a wood-feeding higher termite.</title>
        <authorList>
            <person name="Liu N."/>
        </authorList>
    </citation>
    <scope>NUCLEOTIDE SEQUENCE</scope>
</reference>
<dbReference type="GO" id="GO:0004563">
    <property type="term" value="F:beta-N-acetylhexosaminidase activity"/>
    <property type="evidence" value="ECO:0007669"/>
    <property type="project" value="UniProtKB-EC"/>
</dbReference>
<dbReference type="GO" id="GO:0030203">
    <property type="term" value="P:glycosaminoglycan metabolic process"/>
    <property type="evidence" value="ECO:0007669"/>
    <property type="project" value="TreeGrafter"/>
</dbReference>